<dbReference type="STRING" id="645134.A0A0L0HET5"/>
<keyword evidence="5" id="KW-0479">Metal-binding</keyword>
<dbReference type="InterPro" id="IPR015375">
    <property type="entry name" value="NADH_PPase-like_N"/>
</dbReference>
<dbReference type="PANTHER" id="PTHR42904">
    <property type="entry name" value="NUDIX HYDROLASE, NUDC SUBFAMILY"/>
    <property type="match status" value="1"/>
</dbReference>
<dbReference type="eggNOG" id="KOG3084">
    <property type="taxonomic scope" value="Eukaryota"/>
</dbReference>
<dbReference type="InterPro" id="IPR000086">
    <property type="entry name" value="NUDIX_hydrolase_dom"/>
</dbReference>
<keyword evidence="6" id="KW-0378">Hydrolase</keyword>
<evidence type="ECO:0000256" key="2">
    <source>
        <dbReference type="ARBA" id="ARBA00001947"/>
    </source>
</evidence>
<accession>A0A0L0HET5</accession>
<dbReference type="Gene3D" id="3.90.79.10">
    <property type="entry name" value="Nucleoside Triphosphate Pyrophosphohydrolase"/>
    <property type="match status" value="1"/>
</dbReference>
<dbReference type="GO" id="GO:0035529">
    <property type="term" value="F:NADH pyrophosphatase activity"/>
    <property type="evidence" value="ECO:0007669"/>
    <property type="project" value="TreeGrafter"/>
</dbReference>
<comment type="cofactor">
    <cofactor evidence="2">
        <name>Zn(2+)</name>
        <dbReference type="ChEBI" id="CHEBI:29105"/>
    </cofactor>
</comment>
<evidence type="ECO:0000256" key="1">
    <source>
        <dbReference type="ARBA" id="ARBA00001946"/>
    </source>
</evidence>
<dbReference type="GO" id="GO:0005777">
    <property type="term" value="C:peroxisome"/>
    <property type="evidence" value="ECO:0007669"/>
    <property type="project" value="TreeGrafter"/>
</dbReference>
<dbReference type="PROSITE" id="PS51462">
    <property type="entry name" value="NUDIX"/>
    <property type="match status" value="1"/>
</dbReference>
<evidence type="ECO:0000313" key="13">
    <source>
        <dbReference type="Proteomes" id="UP000053201"/>
    </source>
</evidence>
<dbReference type="FunCoup" id="A0A0L0HET5">
    <property type="interactions" value="92"/>
</dbReference>
<sequence>MTQPFTHLFAGNNLNRFSILRSNKTFLAASLTSPYTRFIALRALDPLLKPSESPKRVEIAWLTSATVQGAIDNGAFVALLGVDEEEEVEEFQIEKTNGQSMAVKGRAYWAVDMTPTSQDKGVIERINKELEESHGAQYSPLRQKLSELPWSRDTAILAQARAIVDWNTRNQFCPGCGRKTVSEEAGYKRVCPRASKDQQKATASSVDPEPKGEAQAVDEQQQPACLSLSGVHNFQYPRTDPVVIVAIVHPTDPNKILLGRQSRFPPGWYTCIAGFMEGGETLEEACRREVWEEAGVKVGPVFYHSSQPWPFPNSIMLGCIGMATTEEIDLGDQELEDAKWFTREQVLGAISPYESSSKDTPKRDDIQLRIPPPYAIAHQLIKAWAERWKGYNLADAKM</sequence>
<dbReference type="InterPro" id="IPR015376">
    <property type="entry name" value="Znr_NADH_PPase"/>
</dbReference>
<evidence type="ECO:0000256" key="3">
    <source>
        <dbReference type="ARBA" id="ARBA00009595"/>
    </source>
</evidence>
<feature type="region of interest" description="Disordered" evidence="10">
    <location>
        <begin position="192"/>
        <end position="219"/>
    </location>
</feature>
<dbReference type="GO" id="GO:0005829">
    <property type="term" value="C:cytosol"/>
    <property type="evidence" value="ECO:0007669"/>
    <property type="project" value="TreeGrafter"/>
</dbReference>
<dbReference type="CDD" id="cd03429">
    <property type="entry name" value="NUDIX_NADH_pyrophosphatase_Nudt13"/>
    <property type="match status" value="1"/>
</dbReference>
<evidence type="ECO:0000256" key="7">
    <source>
        <dbReference type="ARBA" id="ARBA00022842"/>
    </source>
</evidence>
<dbReference type="GeneID" id="27688731"/>
<dbReference type="InterPro" id="IPR049734">
    <property type="entry name" value="NudC-like_C"/>
</dbReference>
<dbReference type="InterPro" id="IPR020084">
    <property type="entry name" value="NUDIX_hydrolase_CS"/>
</dbReference>
<dbReference type="EC" id="3.6.1.22" evidence="4"/>
<evidence type="ECO:0000256" key="5">
    <source>
        <dbReference type="ARBA" id="ARBA00022723"/>
    </source>
</evidence>
<comment type="similarity">
    <text evidence="3">Belongs to the Nudix hydrolase family. NudC subfamily.</text>
</comment>
<organism evidence="12 13">
    <name type="scientific">Spizellomyces punctatus (strain DAOM BR117)</name>
    <dbReference type="NCBI Taxonomy" id="645134"/>
    <lineage>
        <taxon>Eukaryota</taxon>
        <taxon>Fungi</taxon>
        <taxon>Fungi incertae sedis</taxon>
        <taxon>Chytridiomycota</taxon>
        <taxon>Chytridiomycota incertae sedis</taxon>
        <taxon>Chytridiomycetes</taxon>
        <taxon>Spizellomycetales</taxon>
        <taxon>Spizellomycetaceae</taxon>
        <taxon>Spizellomyces</taxon>
    </lineage>
</organism>
<dbReference type="VEuPathDB" id="FungiDB:SPPG_05350"/>
<evidence type="ECO:0000313" key="12">
    <source>
        <dbReference type="EMBL" id="KNC99975.1"/>
    </source>
</evidence>
<dbReference type="InterPro" id="IPR050241">
    <property type="entry name" value="NAD-cap_RNA_hydrolase_NudC"/>
</dbReference>
<evidence type="ECO:0000256" key="8">
    <source>
        <dbReference type="ARBA" id="ARBA00023027"/>
    </source>
</evidence>
<keyword evidence="8" id="KW-0520">NAD</keyword>
<feature type="domain" description="Nudix hydrolase" evidence="11">
    <location>
        <begin position="237"/>
        <end position="363"/>
    </location>
</feature>
<proteinExistence type="inferred from homology"/>
<dbReference type="SUPFAM" id="SSF55811">
    <property type="entry name" value="Nudix"/>
    <property type="match status" value="1"/>
</dbReference>
<dbReference type="OMA" id="YSHAKMY"/>
<dbReference type="PANTHER" id="PTHR42904:SF6">
    <property type="entry name" value="NAD-CAPPED RNA HYDROLASE NUDT12"/>
    <property type="match status" value="1"/>
</dbReference>
<evidence type="ECO:0000256" key="9">
    <source>
        <dbReference type="ARBA" id="ARBA00023679"/>
    </source>
</evidence>
<dbReference type="EMBL" id="KQ257457">
    <property type="protein sequence ID" value="KNC99975.1"/>
    <property type="molecule type" value="Genomic_DNA"/>
</dbReference>
<keyword evidence="7" id="KW-0460">Magnesium</keyword>
<name>A0A0L0HET5_SPIPD</name>
<protein>
    <recommendedName>
        <fullName evidence="4">NAD(+) diphosphatase</fullName>
        <ecNumber evidence="4">3.6.1.22</ecNumber>
    </recommendedName>
</protein>
<dbReference type="GO" id="GO:0019677">
    <property type="term" value="P:NAD+ catabolic process"/>
    <property type="evidence" value="ECO:0007669"/>
    <property type="project" value="TreeGrafter"/>
</dbReference>
<dbReference type="PROSITE" id="PS00893">
    <property type="entry name" value="NUDIX_BOX"/>
    <property type="match status" value="1"/>
</dbReference>
<comment type="cofactor">
    <cofactor evidence="1">
        <name>Mg(2+)</name>
        <dbReference type="ChEBI" id="CHEBI:18420"/>
    </cofactor>
</comment>
<dbReference type="InterPro" id="IPR015797">
    <property type="entry name" value="NUDIX_hydrolase-like_dom_sf"/>
</dbReference>
<reference evidence="12 13" key="1">
    <citation type="submission" date="2009-08" db="EMBL/GenBank/DDBJ databases">
        <title>The Genome Sequence of Spizellomyces punctatus strain DAOM BR117.</title>
        <authorList>
            <consortium name="The Broad Institute Genome Sequencing Platform"/>
            <person name="Russ C."/>
            <person name="Cuomo C."/>
            <person name="Shea T."/>
            <person name="Young S.K."/>
            <person name="Zeng Q."/>
            <person name="Koehrsen M."/>
            <person name="Haas B."/>
            <person name="Borodovsky M."/>
            <person name="Guigo R."/>
            <person name="Alvarado L."/>
            <person name="Berlin A."/>
            <person name="Bochicchio J."/>
            <person name="Borenstein D."/>
            <person name="Chapman S."/>
            <person name="Chen Z."/>
            <person name="Engels R."/>
            <person name="Freedman E."/>
            <person name="Gellesch M."/>
            <person name="Goldberg J."/>
            <person name="Griggs A."/>
            <person name="Gujja S."/>
            <person name="Heiman D."/>
            <person name="Hepburn T."/>
            <person name="Howarth C."/>
            <person name="Jen D."/>
            <person name="Larson L."/>
            <person name="Lewis B."/>
            <person name="Mehta T."/>
            <person name="Park D."/>
            <person name="Pearson M."/>
            <person name="Roberts A."/>
            <person name="Saif S."/>
            <person name="Shenoy N."/>
            <person name="Sisk P."/>
            <person name="Stolte C."/>
            <person name="Sykes S."/>
            <person name="Thomson T."/>
            <person name="Walk T."/>
            <person name="White J."/>
            <person name="Yandava C."/>
            <person name="Burger G."/>
            <person name="Gray M.W."/>
            <person name="Holland P.W.H."/>
            <person name="King N."/>
            <person name="Lang F.B.F."/>
            <person name="Roger A.J."/>
            <person name="Ruiz-Trillo I."/>
            <person name="Lander E."/>
            <person name="Nusbaum C."/>
        </authorList>
    </citation>
    <scope>NUCLEOTIDE SEQUENCE [LARGE SCALE GENOMIC DNA]</scope>
    <source>
        <strain evidence="12 13">DAOM BR117</strain>
    </source>
</reference>
<dbReference type="OrthoDB" id="10249612at2759"/>
<dbReference type="Pfam" id="PF09297">
    <property type="entry name" value="Zn_ribbon_NUD"/>
    <property type="match status" value="1"/>
</dbReference>
<gene>
    <name evidence="12" type="ORF">SPPG_05350</name>
</gene>
<dbReference type="GO" id="GO:0046872">
    <property type="term" value="F:metal ion binding"/>
    <property type="evidence" value="ECO:0007669"/>
    <property type="project" value="UniProtKB-KW"/>
</dbReference>
<dbReference type="Pfam" id="PF09296">
    <property type="entry name" value="NUDIX-like"/>
    <property type="match status" value="1"/>
</dbReference>
<dbReference type="GO" id="GO:0006742">
    <property type="term" value="P:NADP+ catabolic process"/>
    <property type="evidence" value="ECO:0007669"/>
    <property type="project" value="TreeGrafter"/>
</dbReference>
<dbReference type="Pfam" id="PF00293">
    <property type="entry name" value="NUDIX"/>
    <property type="match status" value="1"/>
</dbReference>
<evidence type="ECO:0000256" key="10">
    <source>
        <dbReference type="SAM" id="MobiDB-lite"/>
    </source>
</evidence>
<evidence type="ECO:0000259" key="11">
    <source>
        <dbReference type="PROSITE" id="PS51462"/>
    </source>
</evidence>
<dbReference type="AlphaFoldDB" id="A0A0L0HET5"/>
<evidence type="ECO:0000256" key="4">
    <source>
        <dbReference type="ARBA" id="ARBA00012381"/>
    </source>
</evidence>
<dbReference type="Gene3D" id="3.90.79.20">
    <property type="match status" value="1"/>
</dbReference>
<evidence type="ECO:0000256" key="6">
    <source>
        <dbReference type="ARBA" id="ARBA00022801"/>
    </source>
</evidence>
<comment type="catalytic activity">
    <reaction evidence="9">
        <text>a 5'-end NAD(+)-phospho-ribonucleoside in mRNA + H2O = a 5'-end phospho-adenosine-phospho-ribonucleoside in mRNA + beta-nicotinamide D-ribonucleotide + 2 H(+)</text>
        <dbReference type="Rhea" id="RHEA:60876"/>
        <dbReference type="Rhea" id="RHEA-COMP:15698"/>
        <dbReference type="Rhea" id="RHEA-COMP:15719"/>
        <dbReference type="ChEBI" id="CHEBI:14649"/>
        <dbReference type="ChEBI" id="CHEBI:15377"/>
        <dbReference type="ChEBI" id="CHEBI:15378"/>
        <dbReference type="ChEBI" id="CHEBI:144029"/>
        <dbReference type="ChEBI" id="CHEBI:144051"/>
    </reaction>
    <physiologicalReaction direction="left-to-right" evidence="9">
        <dbReference type="Rhea" id="RHEA:60877"/>
    </physiologicalReaction>
</comment>
<dbReference type="RefSeq" id="XP_016608015.1">
    <property type="nucleotide sequence ID" value="XM_016753568.1"/>
</dbReference>
<dbReference type="InParanoid" id="A0A0L0HET5"/>
<keyword evidence="13" id="KW-1185">Reference proteome</keyword>
<dbReference type="Proteomes" id="UP000053201">
    <property type="component" value="Unassembled WGS sequence"/>
</dbReference>